<feature type="compositionally biased region" description="Low complexity" evidence="1">
    <location>
        <begin position="140"/>
        <end position="159"/>
    </location>
</feature>
<evidence type="ECO:0000313" key="2">
    <source>
        <dbReference type="EnsemblPlants" id="Bra004610.1-P"/>
    </source>
</evidence>
<keyword evidence="3" id="KW-1185">Reference proteome</keyword>
<evidence type="ECO:0000313" key="3">
    <source>
        <dbReference type="Proteomes" id="UP000011750"/>
    </source>
</evidence>
<dbReference type="EnsemblPlants" id="Bra004610.1">
    <property type="protein sequence ID" value="Bra004610.1-P"/>
    <property type="gene ID" value="Bra004610"/>
</dbReference>
<feature type="compositionally biased region" description="Pro residues" evidence="1">
    <location>
        <begin position="178"/>
        <end position="196"/>
    </location>
</feature>
<feature type="compositionally biased region" description="Pro residues" evidence="1">
    <location>
        <begin position="210"/>
        <end position="220"/>
    </location>
</feature>
<feature type="compositionally biased region" description="Low complexity" evidence="1">
    <location>
        <begin position="166"/>
        <end position="177"/>
    </location>
</feature>
<reference evidence="2 3" key="2">
    <citation type="journal article" date="2018" name="Hortic Res">
        <title>Improved Brassica rapa reference genome by single-molecule sequencing and chromosome conformation capture technologies.</title>
        <authorList>
            <person name="Zhang L."/>
            <person name="Cai X."/>
            <person name="Wu J."/>
            <person name="Liu M."/>
            <person name="Grob S."/>
            <person name="Cheng F."/>
            <person name="Liang J."/>
            <person name="Cai C."/>
            <person name="Liu Z."/>
            <person name="Liu B."/>
            <person name="Wang F."/>
            <person name="Li S."/>
            <person name="Liu F."/>
            <person name="Li X."/>
            <person name="Cheng L."/>
            <person name="Yang W."/>
            <person name="Li M.H."/>
            <person name="Grossniklaus U."/>
            <person name="Zheng H."/>
            <person name="Wang X."/>
        </authorList>
    </citation>
    <scope>NUCLEOTIDE SEQUENCE [LARGE SCALE GENOMIC DNA]</scope>
    <source>
        <strain evidence="2 3">cv. Chiifu-401-42</strain>
    </source>
</reference>
<feature type="region of interest" description="Disordered" evidence="1">
    <location>
        <begin position="310"/>
        <end position="359"/>
    </location>
</feature>
<dbReference type="AlphaFoldDB" id="M4CK76"/>
<dbReference type="Proteomes" id="UP000011750">
    <property type="component" value="Chromosome A05"/>
</dbReference>
<sequence length="359" mass="37745">MSERVNAWFPLDKSSVMNPLLATPGSDSSRPPPAPPDPPDPSHILPLSDFPPLSPQTTPRCSQSPMQISPIKGTAVKDCQPGCSSFTTDVDLTQKSQFPSGSDISSTVQNRTVDLNFQGLAALPFKSSSPLNTNRALAGSNSNPPSASSPPCSISKSTPILSTNCSTKVPTPSSTKTPIPPSKNSTPPPPPPPPPSSTSHTPEEEAAKDPSPPIASPLPPSKTTLLDAALISVDPTPPTTTNQSVLFTASDEEADPTALSTAQLPSRRKKLFKHKTSLKRPHPTSYLAMLPDLNPFSILITSPHKALKITTEKDQNHPPITTETPSLPSSSSTLLSPPLNRSTLEGPLLLPGVPPPKSL</sequence>
<feature type="region of interest" description="Disordered" evidence="1">
    <location>
        <begin position="1"/>
        <end position="68"/>
    </location>
</feature>
<feature type="compositionally biased region" description="Low complexity" evidence="1">
    <location>
        <begin position="318"/>
        <end position="351"/>
    </location>
</feature>
<feature type="region of interest" description="Disordered" evidence="1">
    <location>
        <begin position="248"/>
        <end position="282"/>
    </location>
</feature>
<dbReference type="InParanoid" id="M4CK76"/>
<proteinExistence type="predicted"/>
<organism evidence="2 3">
    <name type="scientific">Brassica campestris</name>
    <name type="common">Field mustard</name>
    <dbReference type="NCBI Taxonomy" id="3711"/>
    <lineage>
        <taxon>Eukaryota</taxon>
        <taxon>Viridiplantae</taxon>
        <taxon>Streptophyta</taxon>
        <taxon>Embryophyta</taxon>
        <taxon>Tracheophyta</taxon>
        <taxon>Spermatophyta</taxon>
        <taxon>Magnoliopsida</taxon>
        <taxon>eudicotyledons</taxon>
        <taxon>Gunneridae</taxon>
        <taxon>Pentapetalae</taxon>
        <taxon>rosids</taxon>
        <taxon>malvids</taxon>
        <taxon>Brassicales</taxon>
        <taxon>Brassicaceae</taxon>
        <taxon>Brassiceae</taxon>
        <taxon>Brassica</taxon>
    </lineage>
</organism>
<accession>M4CK76</accession>
<feature type="compositionally biased region" description="Pro residues" evidence="1">
    <location>
        <begin position="30"/>
        <end position="41"/>
    </location>
</feature>
<feature type="compositionally biased region" description="Basic residues" evidence="1">
    <location>
        <begin position="266"/>
        <end position="282"/>
    </location>
</feature>
<reference evidence="2 3" key="1">
    <citation type="journal article" date="2011" name="Nat. Genet.">
        <title>The genome of the mesopolyploid crop species Brassica rapa.</title>
        <authorList>
            <consortium name="Brassica rapa Genome Sequencing Project Consortium"/>
            <person name="Wang X."/>
            <person name="Wang H."/>
            <person name="Wang J."/>
            <person name="Sun R."/>
            <person name="Wu J."/>
            <person name="Liu S."/>
            <person name="Bai Y."/>
            <person name="Mun J.H."/>
            <person name="Bancroft I."/>
            <person name="Cheng F."/>
            <person name="Huang S."/>
            <person name="Li X."/>
            <person name="Hua W."/>
            <person name="Wang J."/>
            <person name="Wang X."/>
            <person name="Freeling M."/>
            <person name="Pires J.C."/>
            <person name="Paterson A.H."/>
            <person name="Chalhoub B."/>
            <person name="Wang B."/>
            <person name="Hayward A."/>
            <person name="Sharpe A.G."/>
            <person name="Park B.S."/>
            <person name="Weisshaar B."/>
            <person name="Liu B."/>
            <person name="Li B."/>
            <person name="Liu B."/>
            <person name="Tong C."/>
            <person name="Song C."/>
            <person name="Duran C."/>
            <person name="Peng C."/>
            <person name="Geng C."/>
            <person name="Koh C."/>
            <person name="Lin C."/>
            <person name="Edwards D."/>
            <person name="Mu D."/>
            <person name="Shen D."/>
            <person name="Soumpourou E."/>
            <person name="Li F."/>
            <person name="Fraser F."/>
            <person name="Conant G."/>
            <person name="Lassalle G."/>
            <person name="King G.J."/>
            <person name="Bonnema G."/>
            <person name="Tang H."/>
            <person name="Wang H."/>
            <person name="Belcram H."/>
            <person name="Zhou H."/>
            <person name="Hirakawa H."/>
            <person name="Abe H."/>
            <person name="Guo H."/>
            <person name="Wang H."/>
            <person name="Jin H."/>
            <person name="Parkin I.A."/>
            <person name="Batley J."/>
            <person name="Kim J.S."/>
            <person name="Just J."/>
            <person name="Li J."/>
            <person name="Xu J."/>
            <person name="Deng J."/>
            <person name="Kim J.A."/>
            <person name="Li J."/>
            <person name="Yu J."/>
            <person name="Meng J."/>
            <person name="Wang J."/>
            <person name="Min J."/>
            <person name="Poulain J."/>
            <person name="Wang J."/>
            <person name="Hatakeyama K."/>
            <person name="Wu K."/>
            <person name="Wang L."/>
            <person name="Fang L."/>
            <person name="Trick M."/>
            <person name="Links M.G."/>
            <person name="Zhao M."/>
            <person name="Jin M."/>
            <person name="Ramchiary N."/>
            <person name="Drou N."/>
            <person name="Berkman P.J."/>
            <person name="Cai Q."/>
            <person name="Huang Q."/>
            <person name="Li R."/>
            <person name="Tabata S."/>
            <person name="Cheng S."/>
            <person name="Zhang S."/>
            <person name="Zhang S."/>
            <person name="Huang S."/>
            <person name="Sato S."/>
            <person name="Sun S."/>
            <person name="Kwon S.J."/>
            <person name="Choi S.R."/>
            <person name="Lee T.H."/>
            <person name="Fan W."/>
            <person name="Zhao X."/>
            <person name="Tan X."/>
            <person name="Xu X."/>
            <person name="Wang Y."/>
            <person name="Qiu Y."/>
            <person name="Yin Y."/>
            <person name="Li Y."/>
            <person name="Du Y."/>
            <person name="Liao Y."/>
            <person name="Lim Y."/>
            <person name="Narusaka Y."/>
            <person name="Wang Y."/>
            <person name="Wang Z."/>
            <person name="Li Z."/>
            <person name="Wang Z."/>
            <person name="Xiong Z."/>
            <person name="Zhang Z."/>
        </authorList>
    </citation>
    <scope>NUCLEOTIDE SEQUENCE [LARGE SCALE GENOMIC DNA]</scope>
    <source>
        <strain evidence="2 3">cv. Chiifu-401-42</strain>
    </source>
</reference>
<feature type="compositionally biased region" description="Polar residues" evidence="1">
    <location>
        <begin position="126"/>
        <end position="135"/>
    </location>
</feature>
<dbReference type="Gramene" id="Bra004610.1">
    <property type="protein sequence ID" value="Bra004610.1-P"/>
    <property type="gene ID" value="Bra004610"/>
</dbReference>
<evidence type="ECO:0000256" key="1">
    <source>
        <dbReference type="SAM" id="MobiDB-lite"/>
    </source>
</evidence>
<feature type="region of interest" description="Disordered" evidence="1">
    <location>
        <begin position="124"/>
        <end position="222"/>
    </location>
</feature>
<feature type="compositionally biased region" description="Polar residues" evidence="1">
    <location>
        <begin position="55"/>
        <end position="67"/>
    </location>
</feature>
<name>M4CK76_BRACM</name>
<dbReference type="HOGENOM" id="CLU_772443_0_0_1"/>
<reference evidence="2" key="3">
    <citation type="submission" date="2023-03" db="UniProtKB">
        <authorList>
            <consortium name="EnsemblPlants"/>
        </authorList>
    </citation>
    <scope>IDENTIFICATION</scope>
    <source>
        <strain evidence="2">cv. Chiifu-401-42</strain>
    </source>
</reference>
<protein>
    <submittedName>
        <fullName evidence="2">Uncharacterized protein</fullName>
    </submittedName>
</protein>